<organism evidence="1 2">
    <name type="scientific">Brachionus plicatilis</name>
    <name type="common">Marine rotifer</name>
    <name type="synonym">Brachionus muelleri</name>
    <dbReference type="NCBI Taxonomy" id="10195"/>
    <lineage>
        <taxon>Eukaryota</taxon>
        <taxon>Metazoa</taxon>
        <taxon>Spiralia</taxon>
        <taxon>Gnathifera</taxon>
        <taxon>Rotifera</taxon>
        <taxon>Eurotatoria</taxon>
        <taxon>Monogononta</taxon>
        <taxon>Pseudotrocha</taxon>
        <taxon>Ploima</taxon>
        <taxon>Brachionidae</taxon>
        <taxon>Brachionus</taxon>
    </lineage>
</organism>
<dbReference type="AlphaFoldDB" id="A0A3M7T5A8"/>
<name>A0A3M7T5A8_BRAPC</name>
<comment type="caution">
    <text evidence="1">The sequence shown here is derived from an EMBL/GenBank/DDBJ whole genome shotgun (WGS) entry which is preliminary data.</text>
</comment>
<accession>A0A3M7T5A8</accession>
<evidence type="ECO:0000313" key="1">
    <source>
        <dbReference type="EMBL" id="RNA43234.1"/>
    </source>
</evidence>
<dbReference type="EMBL" id="REGN01000248">
    <property type="protein sequence ID" value="RNA43234.1"/>
    <property type="molecule type" value="Genomic_DNA"/>
</dbReference>
<dbReference type="Proteomes" id="UP000276133">
    <property type="component" value="Unassembled WGS sequence"/>
</dbReference>
<proteinExistence type="predicted"/>
<gene>
    <name evidence="1" type="ORF">BpHYR1_022236</name>
</gene>
<reference evidence="1 2" key="1">
    <citation type="journal article" date="2018" name="Sci. Rep.">
        <title>Genomic signatures of local adaptation to the degree of environmental predictability in rotifers.</title>
        <authorList>
            <person name="Franch-Gras L."/>
            <person name="Hahn C."/>
            <person name="Garcia-Roger E.M."/>
            <person name="Carmona M.J."/>
            <person name="Serra M."/>
            <person name="Gomez A."/>
        </authorList>
    </citation>
    <scope>NUCLEOTIDE SEQUENCE [LARGE SCALE GENOMIC DNA]</scope>
    <source>
        <strain evidence="1">HYR1</strain>
    </source>
</reference>
<keyword evidence="2" id="KW-1185">Reference proteome</keyword>
<evidence type="ECO:0000313" key="2">
    <source>
        <dbReference type="Proteomes" id="UP000276133"/>
    </source>
</evidence>
<protein>
    <submittedName>
        <fullName evidence="1">Uncharacterized protein</fullName>
    </submittedName>
</protein>
<sequence length="240" mass="26949">MDQAHCHCTNKVKNTLTQNNIKNIYVPKIFTNLLQPADGMLSEKKRQVFEVLPFSMNVTIGISDASFGNLNQNAFKKLVLKLKLNWNNSQNKKNKHKKYSKYLELWTCVLRELINKTKKNKVLNNIFKHVEAGTRVSGVLHCKKQKKKMISKTSKINEKKNYLTSANVRSSSSLSVCRADSWGGRVGHALGVGNVMAETGRYSRALLVQVWISETQCPLSPPLSGRCLLLVVRDGGFGGE</sequence>